<dbReference type="Proteomes" id="UP000471031">
    <property type="component" value="Unassembled WGS sequence"/>
</dbReference>
<dbReference type="InterPro" id="IPR050526">
    <property type="entry name" value="Rubredoxin_ET"/>
</dbReference>
<dbReference type="GO" id="GO:0009055">
    <property type="term" value="F:electron transfer activity"/>
    <property type="evidence" value="ECO:0007669"/>
    <property type="project" value="InterPro"/>
</dbReference>
<dbReference type="CDD" id="cd00730">
    <property type="entry name" value="rubredoxin"/>
    <property type="match status" value="1"/>
</dbReference>
<comment type="cofactor">
    <cofactor evidence="6 7">
        <name>Fe(3+)</name>
        <dbReference type="ChEBI" id="CHEBI:29034"/>
    </cofactor>
    <text evidence="6 7">Binds 1 Fe(3+) ion per subunit.</text>
</comment>
<feature type="binding site" evidence="7">
    <location>
        <position position="39"/>
    </location>
    <ligand>
        <name>Fe cation</name>
        <dbReference type="ChEBI" id="CHEBI:24875"/>
    </ligand>
</feature>
<evidence type="ECO:0000256" key="6">
    <source>
        <dbReference type="PIRNR" id="PIRNR000071"/>
    </source>
</evidence>
<keyword evidence="3 6" id="KW-0479">Metal-binding</keyword>
<comment type="caution">
    <text evidence="9">The sequence shown here is derived from an EMBL/GenBank/DDBJ whole genome shotgun (WGS) entry which is preliminary data.</text>
</comment>
<dbReference type="AlphaFoldDB" id="A0A845LBB4"/>
<dbReference type="GO" id="GO:0005506">
    <property type="term" value="F:iron ion binding"/>
    <property type="evidence" value="ECO:0007669"/>
    <property type="project" value="InterPro"/>
</dbReference>
<dbReference type="OrthoDB" id="9758182at2"/>
<sequence length="53" mass="5914">MKKYVCVPCGYIYDPEVGDPDSDIPPGTPFESLPDDWFCPVCGVGKDQFEVQE</sequence>
<evidence type="ECO:0000313" key="10">
    <source>
        <dbReference type="Proteomes" id="UP000471031"/>
    </source>
</evidence>
<feature type="binding site" evidence="7">
    <location>
        <position position="42"/>
    </location>
    <ligand>
        <name>Fe cation</name>
        <dbReference type="ChEBI" id="CHEBI:24875"/>
    </ligand>
</feature>
<evidence type="ECO:0000256" key="2">
    <source>
        <dbReference type="ARBA" id="ARBA00022448"/>
    </source>
</evidence>
<evidence type="ECO:0000256" key="3">
    <source>
        <dbReference type="ARBA" id="ARBA00022723"/>
    </source>
</evidence>
<dbReference type="PIRSF" id="PIRSF000071">
    <property type="entry name" value="Rubredoxin"/>
    <property type="match status" value="1"/>
</dbReference>
<feature type="binding site" evidence="7">
    <location>
        <position position="6"/>
    </location>
    <ligand>
        <name>Fe cation</name>
        <dbReference type="ChEBI" id="CHEBI:24875"/>
    </ligand>
</feature>
<evidence type="ECO:0000256" key="7">
    <source>
        <dbReference type="PIRSR" id="PIRSR000071-1"/>
    </source>
</evidence>
<keyword evidence="4 6" id="KW-0249">Electron transport</keyword>
<name>A0A845LBB4_HELGE</name>
<feature type="binding site" evidence="7">
    <location>
        <position position="9"/>
    </location>
    <ligand>
        <name>Fe cation</name>
        <dbReference type="ChEBI" id="CHEBI:24875"/>
    </ligand>
</feature>
<dbReference type="PANTHER" id="PTHR47627">
    <property type="entry name" value="RUBREDOXIN"/>
    <property type="match status" value="1"/>
</dbReference>
<dbReference type="PANTHER" id="PTHR47627:SF1">
    <property type="entry name" value="RUBREDOXIN-1-RELATED"/>
    <property type="match status" value="1"/>
</dbReference>
<dbReference type="PROSITE" id="PS50903">
    <property type="entry name" value="RUBREDOXIN_LIKE"/>
    <property type="match status" value="1"/>
</dbReference>
<dbReference type="Gene3D" id="2.20.28.10">
    <property type="match status" value="1"/>
</dbReference>
<dbReference type="FunFam" id="2.20.28.10:FF:000001">
    <property type="entry name" value="Rubredoxin"/>
    <property type="match status" value="1"/>
</dbReference>
<gene>
    <name evidence="9" type="ORF">GTO89_02780</name>
</gene>
<dbReference type="Pfam" id="PF00301">
    <property type="entry name" value="Rubredoxin"/>
    <property type="match status" value="1"/>
</dbReference>
<comment type="similarity">
    <text evidence="1 6">Belongs to the rubredoxin family.</text>
</comment>
<keyword evidence="10" id="KW-1185">Reference proteome</keyword>
<keyword evidence="2 6" id="KW-0813">Transport</keyword>
<evidence type="ECO:0000313" key="9">
    <source>
        <dbReference type="EMBL" id="MZP41959.1"/>
    </source>
</evidence>
<evidence type="ECO:0000259" key="8">
    <source>
        <dbReference type="PROSITE" id="PS50903"/>
    </source>
</evidence>
<feature type="domain" description="Rubredoxin-like" evidence="8">
    <location>
        <begin position="1"/>
        <end position="52"/>
    </location>
</feature>
<dbReference type="InterPro" id="IPR024934">
    <property type="entry name" value="Rubredoxin-like_dom"/>
</dbReference>
<dbReference type="InterPro" id="IPR024935">
    <property type="entry name" value="Rubredoxin_dom"/>
</dbReference>
<dbReference type="PRINTS" id="PR00163">
    <property type="entry name" value="RUBREDOXIN"/>
</dbReference>
<proteinExistence type="inferred from homology"/>
<organism evidence="9 10">
    <name type="scientific">Heliomicrobium gestii</name>
    <name type="common">Heliobacterium gestii</name>
    <dbReference type="NCBI Taxonomy" id="2699"/>
    <lineage>
        <taxon>Bacteria</taxon>
        <taxon>Bacillati</taxon>
        <taxon>Bacillota</taxon>
        <taxon>Clostridia</taxon>
        <taxon>Eubacteriales</taxon>
        <taxon>Heliobacteriaceae</taxon>
        <taxon>Heliomicrobium</taxon>
    </lineage>
</organism>
<evidence type="ECO:0000256" key="4">
    <source>
        <dbReference type="ARBA" id="ARBA00022982"/>
    </source>
</evidence>
<dbReference type="InterPro" id="IPR024922">
    <property type="entry name" value="Rubredoxin"/>
</dbReference>
<accession>A0A845LBB4</accession>
<evidence type="ECO:0000256" key="5">
    <source>
        <dbReference type="ARBA" id="ARBA00023004"/>
    </source>
</evidence>
<dbReference type="EMBL" id="WXEX01000002">
    <property type="protein sequence ID" value="MZP41959.1"/>
    <property type="molecule type" value="Genomic_DNA"/>
</dbReference>
<dbReference type="NCBIfam" id="NF045768">
    <property type="entry name" value="RubredRD"/>
    <property type="match status" value="1"/>
</dbReference>
<dbReference type="PROSITE" id="PS00202">
    <property type="entry name" value="RUBREDOXIN"/>
    <property type="match status" value="1"/>
</dbReference>
<protein>
    <recommendedName>
        <fullName evidence="6">Rubredoxin</fullName>
    </recommendedName>
</protein>
<dbReference type="RefSeq" id="WP_161260549.1">
    <property type="nucleotide sequence ID" value="NZ_JAFBDC010000002.1"/>
</dbReference>
<dbReference type="SUPFAM" id="SSF57802">
    <property type="entry name" value="Rubredoxin-like"/>
    <property type="match status" value="1"/>
</dbReference>
<dbReference type="InterPro" id="IPR018527">
    <property type="entry name" value="Rubredoxin_Fe_BS"/>
</dbReference>
<dbReference type="GO" id="GO:0043448">
    <property type="term" value="P:alkane catabolic process"/>
    <property type="evidence" value="ECO:0007669"/>
    <property type="project" value="TreeGrafter"/>
</dbReference>
<reference evidence="9 10" key="1">
    <citation type="submission" date="2020-01" db="EMBL/GenBank/DDBJ databases">
        <title>Whole genome sequence of Heliobacterium gestii DSM 11169.</title>
        <authorList>
            <person name="Kyndt J.A."/>
            <person name="Meyer T.E."/>
        </authorList>
    </citation>
    <scope>NUCLEOTIDE SEQUENCE [LARGE SCALE GENOMIC DNA]</scope>
    <source>
        <strain evidence="9 10">DSM 11169</strain>
    </source>
</reference>
<evidence type="ECO:0000256" key="1">
    <source>
        <dbReference type="ARBA" id="ARBA00005337"/>
    </source>
</evidence>
<keyword evidence="5 6" id="KW-0408">Iron</keyword>